<dbReference type="Gene3D" id="3.20.20.80">
    <property type="entry name" value="Glycosidases"/>
    <property type="match status" value="1"/>
</dbReference>
<keyword evidence="5" id="KW-0378">Hydrolase</keyword>
<evidence type="ECO:0000313" key="20">
    <source>
        <dbReference type="Proteomes" id="UP000236290"/>
    </source>
</evidence>
<feature type="compositionally biased region" description="Polar residues" evidence="16">
    <location>
        <begin position="64"/>
        <end position="80"/>
    </location>
</feature>
<evidence type="ECO:0000256" key="10">
    <source>
        <dbReference type="ARBA" id="ARBA00023295"/>
    </source>
</evidence>
<comment type="catalytic activity">
    <reaction evidence="12">
        <text>Successive hydrolysis of beta-D-glucose units from the non-reducing ends of (1-&gt;3)-beta-D-glucans, releasing alpha-glucose.</text>
        <dbReference type="EC" id="3.2.1.58"/>
    </reaction>
</comment>
<evidence type="ECO:0000256" key="12">
    <source>
        <dbReference type="ARBA" id="ARBA00036824"/>
    </source>
</evidence>
<dbReference type="OrthoDB" id="62120at2759"/>
<dbReference type="GO" id="GO:0009986">
    <property type="term" value="C:cell surface"/>
    <property type="evidence" value="ECO:0007669"/>
    <property type="project" value="TreeGrafter"/>
</dbReference>
<evidence type="ECO:0000256" key="7">
    <source>
        <dbReference type="ARBA" id="ARBA00022989"/>
    </source>
</evidence>
<dbReference type="InterPro" id="IPR017853">
    <property type="entry name" value="GH"/>
</dbReference>
<evidence type="ECO:0000256" key="2">
    <source>
        <dbReference type="ARBA" id="ARBA00005641"/>
    </source>
</evidence>
<evidence type="ECO:0000259" key="18">
    <source>
        <dbReference type="Pfam" id="PF00150"/>
    </source>
</evidence>
<feature type="domain" description="Glycoside hydrolase family 5" evidence="18">
    <location>
        <begin position="387"/>
        <end position="622"/>
    </location>
</feature>
<proteinExistence type="inferred from homology"/>
<evidence type="ECO:0000256" key="4">
    <source>
        <dbReference type="ARBA" id="ARBA00022692"/>
    </source>
</evidence>
<accession>A0A2K0UQW8</accession>
<evidence type="ECO:0000256" key="15">
    <source>
        <dbReference type="ARBA" id="ARBA00041260"/>
    </source>
</evidence>
<dbReference type="FunFam" id="3.20.20.80:FF:000033">
    <property type="entry name" value="Glucan 1,3-beta-glucosidase A"/>
    <property type="match status" value="1"/>
</dbReference>
<dbReference type="AlphaFoldDB" id="A0A2K0UQW8"/>
<evidence type="ECO:0000256" key="8">
    <source>
        <dbReference type="ARBA" id="ARBA00023136"/>
    </source>
</evidence>
<keyword evidence="4 17" id="KW-0812">Transmembrane</keyword>
<dbReference type="PANTHER" id="PTHR31297:SF34">
    <property type="entry name" value="GLUCAN 1,3-BETA-GLUCOSIDASE 2"/>
    <property type="match status" value="1"/>
</dbReference>
<keyword evidence="6" id="KW-0735">Signal-anchor</keyword>
<feature type="compositionally biased region" description="Basic residues" evidence="16">
    <location>
        <begin position="158"/>
        <end position="170"/>
    </location>
</feature>
<feature type="region of interest" description="Disordered" evidence="16">
    <location>
        <begin position="196"/>
        <end position="221"/>
    </location>
</feature>
<evidence type="ECO:0000256" key="16">
    <source>
        <dbReference type="SAM" id="MobiDB-lite"/>
    </source>
</evidence>
<sequence length="754" mass="85981">MSDTDVPRAHHHRNRSARGDSSRRDRNRDRERDRDRDRPRKKESRTRRGASSADEGRADRRSRSQSLSAGALAQLNQDNVRQQRHADRERRKRDRERGRGEDPDERARERAERHQRRERERERERQRERERERERERTRARERSPSPDPETEPSIVPKKYRKPSKQKKSRVVSGAVMEEGRSKGWRFGFGIGGHSRGDSYDSLRKEDMYSQQEKKKKKGKMSKRRKWIIGGIVALVLLIIIIVAAVLGSKHKSGGGGSSDDSSSSGSSASSSDVPLKYKNTDLDPSTWASTEDFNTTFTDQMVGNLPVMGLYSKWDDSTRANSKVPPLDKPWGDYSKTPAKGVNLGGWLSIEPFITPSLFNYPLSSGIVDEWTLCAHLGSKAASTIENHYNTFVTEDDFKAIADAGLDHVRIPFSYWAVQVYDGDQYIYRTSWRYLLRGIEWARKYGLRVNLDLHGLPGSQNGWNHSGRQGTIGWLNGTNGALNAQRSLDIHNSLSQFFSQDRYQNIITHYGLANEPKMTFLKASDVVNWTETAFTLVRKNGFKGLVIFGDGFMGLDNWQGLMQGYDGLVLDVHQYVIFNQNQIDYTHQKKVQYACQGWTQQALQSQDKSTGYGPTQFAEWSQADTDCAQYVTNVGQGNRWEGTLNTGNPSTAILTPDCPTKNSQCSCDIANADPSKWSSEYKKFLSMFAQAQMYSFEKGLGWWYWTWKTESSPQWSYQAGMQAGVLPQKAWERDFNCDTDVPDFAASGLPEYY</sequence>
<comment type="similarity">
    <text evidence="2">Belongs to the glycosyl hydrolase 5 (cellulase A) family.</text>
</comment>
<feature type="transmembrane region" description="Helical" evidence="17">
    <location>
        <begin position="227"/>
        <end position="248"/>
    </location>
</feature>
<keyword evidence="11" id="KW-0961">Cell wall biogenesis/degradation</keyword>
<comment type="caution">
    <text evidence="19">The sequence shown here is derived from an EMBL/GenBank/DDBJ whole genome shotgun (WGS) entry which is preliminary data.</text>
</comment>
<dbReference type="EMBL" id="MTYI01000004">
    <property type="protein sequence ID" value="PNP60174.1"/>
    <property type="molecule type" value="Genomic_DNA"/>
</dbReference>
<keyword evidence="7 17" id="KW-1133">Transmembrane helix</keyword>
<comment type="function">
    <text evidence="13">Glucosidase involved in the degradation of cellulosic biomass. Active on lichenan.</text>
</comment>
<dbReference type="GO" id="GO:0005886">
    <property type="term" value="C:plasma membrane"/>
    <property type="evidence" value="ECO:0007669"/>
    <property type="project" value="UniProtKB-SubCell"/>
</dbReference>
<dbReference type="PANTHER" id="PTHR31297">
    <property type="entry name" value="GLUCAN ENDO-1,6-BETA-GLUCOSIDASE B"/>
    <property type="match status" value="1"/>
</dbReference>
<name>A0A2K0UQW8_TRIHA</name>
<feature type="region of interest" description="Disordered" evidence="16">
    <location>
        <begin position="252"/>
        <end position="278"/>
    </location>
</feature>
<keyword evidence="10" id="KW-0326">Glycosidase</keyword>
<evidence type="ECO:0000256" key="9">
    <source>
        <dbReference type="ARBA" id="ARBA00023180"/>
    </source>
</evidence>
<organism evidence="19 20">
    <name type="scientific">Trichoderma harzianum</name>
    <name type="common">Hypocrea lixii</name>
    <dbReference type="NCBI Taxonomy" id="5544"/>
    <lineage>
        <taxon>Eukaryota</taxon>
        <taxon>Fungi</taxon>
        <taxon>Dikarya</taxon>
        <taxon>Ascomycota</taxon>
        <taxon>Pezizomycotina</taxon>
        <taxon>Sordariomycetes</taxon>
        <taxon>Hypocreomycetidae</taxon>
        <taxon>Hypocreales</taxon>
        <taxon>Hypocreaceae</taxon>
        <taxon>Trichoderma</taxon>
    </lineage>
</organism>
<reference evidence="19 20" key="1">
    <citation type="submission" date="2017-02" db="EMBL/GenBank/DDBJ databases">
        <title>Genomes of Trichoderma spp. with biocontrol activity.</title>
        <authorList>
            <person name="Gardiner D."/>
            <person name="Kazan K."/>
            <person name="Vos C."/>
            <person name="Harvey P."/>
        </authorList>
    </citation>
    <scope>NUCLEOTIDE SEQUENCE [LARGE SCALE GENOMIC DNA]</scope>
    <source>
        <strain evidence="19 20">Tr1</strain>
    </source>
</reference>
<dbReference type="GO" id="GO:0005576">
    <property type="term" value="C:extracellular region"/>
    <property type="evidence" value="ECO:0007669"/>
    <property type="project" value="TreeGrafter"/>
</dbReference>
<evidence type="ECO:0000256" key="5">
    <source>
        <dbReference type="ARBA" id="ARBA00022801"/>
    </source>
</evidence>
<dbReference type="Proteomes" id="UP000236290">
    <property type="component" value="Unassembled WGS sequence"/>
</dbReference>
<dbReference type="SUPFAM" id="SSF51445">
    <property type="entry name" value="(Trans)glycosidases"/>
    <property type="match status" value="1"/>
</dbReference>
<evidence type="ECO:0000256" key="3">
    <source>
        <dbReference type="ARBA" id="ARBA00022475"/>
    </source>
</evidence>
<protein>
    <recommendedName>
        <fullName evidence="14">glucan 1,3-beta-glucosidase</fullName>
        <ecNumber evidence="14">3.2.1.58</ecNumber>
    </recommendedName>
    <alternativeName>
        <fullName evidence="15">Exo-1,3-beta-glucanase D</fullName>
    </alternativeName>
</protein>
<feature type="compositionally biased region" description="Basic and acidic residues" evidence="16">
    <location>
        <begin position="196"/>
        <end position="208"/>
    </location>
</feature>
<evidence type="ECO:0000256" key="14">
    <source>
        <dbReference type="ARBA" id="ARBA00038929"/>
    </source>
</evidence>
<keyword evidence="3" id="KW-1003">Cell membrane</keyword>
<evidence type="ECO:0000256" key="11">
    <source>
        <dbReference type="ARBA" id="ARBA00023316"/>
    </source>
</evidence>
<dbReference type="EC" id="3.2.1.58" evidence="14"/>
<feature type="compositionally biased region" description="Basic and acidic residues" evidence="16">
    <location>
        <begin position="17"/>
        <end position="40"/>
    </location>
</feature>
<dbReference type="InterPro" id="IPR050386">
    <property type="entry name" value="Glycosyl_hydrolase_5"/>
</dbReference>
<keyword evidence="9" id="KW-0325">Glycoprotein</keyword>
<dbReference type="Pfam" id="PF00150">
    <property type="entry name" value="Cellulase"/>
    <property type="match status" value="1"/>
</dbReference>
<feature type="region of interest" description="Disordered" evidence="16">
    <location>
        <begin position="1"/>
        <end position="175"/>
    </location>
</feature>
<evidence type="ECO:0000256" key="17">
    <source>
        <dbReference type="SAM" id="Phobius"/>
    </source>
</evidence>
<feature type="compositionally biased region" description="Low complexity" evidence="16">
    <location>
        <begin position="259"/>
        <end position="273"/>
    </location>
</feature>
<dbReference type="GO" id="GO:0004338">
    <property type="term" value="F:glucan exo-1,3-beta-glucosidase activity"/>
    <property type="evidence" value="ECO:0007669"/>
    <property type="project" value="UniProtKB-EC"/>
</dbReference>
<evidence type="ECO:0000313" key="19">
    <source>
        <dbReference type="EMBL" id="PNP60174.1"/>
    </source>
</evidence>
<evidence type="ECO:0000256" key="1">
    <source>
        <dbReference type="ARBA" id="ARBA00004401"/>
    </source>
</evidence>
<dbReference type="GO" id="GO:0009251">
    <property type="term" value="P:glucan catabolic process"/>
    <property type="evidence" value="ECO:0007669"/>
    <property type="project" value="TreeGrafter"/>
</dbReference>
<feature type="compositionally biased region" description="Basic and acidic residues" evidence="16">
    <location>
        <begin position="84"/>
        <end position="145"/>
    </location>
</feature>
<dbReference type="InterPro" id="IPR001547">
    <property type="entry name" value="Glyco_hydro_5"/>
</dbReference>
<evidence type="ECO:0000256" key="13">
    <source>
        <dbReference type="ARBA" id="ARBA00037126"/>
    </source>
</evidence>
<keyword evidence="8 17" id="KW-0472">Membrane</keyword>
<dbReference type="GO" id="GO:0071555">
    <property type="term" value="P:cell wall organization"/>
    <property type="evidence" value="ECO:0007669"/>
    <property type="project" value="UniProtKB-KW"/>
</dbReference>
<comment type="subcellular location">
    <subcellularLocation>
        <location evidence="1">Cell membrane</location>
        <topology evidence="1">Single-pass type II membrane protein</topology>
    </subcellularLocation>
</comment>
<evidence type="ECO:0000256" key="6">
    <source>
        <dbReference type="ARBA" id="ARBA00022968"/>
    </source>
</evidence>
<gene>
    <name evidence="19" type="ORF">THARTR1_00198</name>
</gene>